<gene>
    <name evidence="1" type="ORF">MUN79_01460</name>
</gene>
<sequence>MAAYACQFSKPFWGAPFTFQGNTRTVALPPFAGSVTITETLQAQTPSSNEYTMTGLPQIDSYFGSFALTPTGPDTARLTWQIRFAFQDSAALLIVAQLFAGASSAMTSALQQEFGLLQPTAA</sequence>
<dbReference type="SUPFAM" id="SSF55961">
    <property type="entry name" value="Bet v1-like"/>
    <property type="match status" value="1"/>
</dbReference>
<dbReference type="EMBL" id="CP095046">
    <property type="protein sequence ID" value="UOQ72690.1"/>
    <property type="molecule type" value="Genomic_DNA"/>
</dbReference>
<reference evidence="1" key="1">
    <citation type="submission" date="2022-04" db="EMBL/GenBank/DDBJ databases">
        <title>Hymenobacter sp. isolated from the air.</title>
        <authorList>
            <person name="Won M."/>
            <person name="Lee C.-M."/>
            <person name="Woen H.-Y."/>
            <person name="Kwon S.-W."/>
        </authorList>
    </citation>
    <scope>NUCLEOTIDE SEQUENCE</scope>
    <source>
        <strain evidence="1">5116S-3</strain>
    </source>
</reference>
<dbReference type="KEGG" id="hcu:MUN79_01460"/>
<dbReference type="Gene3D" id="3.30.530.20">
    <property type="match status" value="1"/>
</dbReference>
<evidence type="ECO:0000313" key="1">
    <source>
        <dbReference type="EMBL" id="UOQ72690.1"/>
    </source>
</evidence>
<accession>A0A8T9QA47</accession>
<dbReference type="RefSeq" id="WP_244676048.1">
    <property type="nucleotide sequence ID" value="NZ_CP095046.1"/>
</dbReference>
<name>A0A8T9QA47_9BACT</name>
<protein>
    <submittedName>
        <fullName evidence="1">Uncharacterized protein</fullName>
    </submittedName>
</protein>
<dbReference type="Proteomes" id="UP000831796">
    <property type="component" value="Chromosome"/>
</dbReference>
<proteinExistence type="predicted"/>
<dbReference type="AlphaFoldDB" id="A0A8T9QA47"/>
<dbReference type="InterPro" id="IPR023393">
    <property type="entry name" value="START-like_dom_sf"/>
</dbReference>
<keyword evidence="2" id="KW-1185">Reference proteome</keyword>
<organism evidence="1 2">
    <name type="scientific">Hymenobacter cellulosilyticus</name>
    <dbReference type="NCBI Taxonomy" id="2932248"/>
    <lineage>
        <taxon>Bacteria</taxon>
        <taxon>Pseudomonadati</taxon>
        <taxon>Bacteroidota</taxon>
        <taxon>Cytophagia</taxon>
        <taxon>Cytophagales</taxon>
        <taxon>Hymenobacteraceae</taxon>
        <taxon>Hymenobacter</taxon>
    </lineage>
</organism>
<evidence type="ECO:0000313" key="2">
    <source>
        <dbReference type="Proteomes" id="UP000831796"/>
    </source>
</evidence>